<dbReference type="PROSITE" id="PS51462">
    <property type="entry name" value="NUDIX"/>
    <property type="match status" value="1"/>
</dbReference>
<dbReference type="OrthoDB" id="9780586at2"/>
<reference evidence="3" key="2">
    <citation type="submission" date="2016-03" db="EMBL/GenBank/DDBJ databases">
        <authorList>
            <person name="Ploux O."/>
        </authorList>
    </citation>
    <scope>NUCLEOTIDE SEQUENCE [LARGE SCALE GENOMIC DNA]</scope>
    <source>
        <strain evidence="3">PP9</strain>
    </source>
</reference>
<dbReference type="InterPro" id="IPR000086">
    <property type="entry name" value="NUDIX_hydrolase_dom"/>
</dbReference>
<proteinExistence type="predicted"/>
<dbReference type="CDD" id="cd04692">
    <property type="entry name" value="NUDIX_Hydrolase"/>
    <property type="match status" value="1"/>
</dbReference>
<dbReference type="Pfam" id="PF00293">
    <property type="entry name" value="NUDIX"/>
    <property type="match status" value="1"/>
</dbReference>
<sequence>MENEFFKIFDEERNIIGVASRKDVHELGYWHETFHCWFVTNIEGKDYIYLQLRSDTKQDYPNLLDITVAGHLMADETAREGVREIKEEVGIDIPFHDLVPLGLIKYCVINENFIDKELAHLFLYKSVHNLNDFTIQPEEVSGIVLVEFNDFSKLWLDEKQEIKASGFKIDKENNRADFVEYIGKNQFVPHQISYYIEVINKIKDQI</sequence>
<dbReference type="PANTHER" id="PTHR10885">
    <property type="entry name" value="ISOPENTENYL-DIPHOSPHATE DELTA-ISOMERASE"/>
    <property type="match status" value="1"/>
</dbReference>
<evidence type="ECO:0000313" key="2">
    <source>
        <dbReference type="EMBL" id="AMW99254.1"/>
    </source>
</evidence>
<dbReference type="EMBL" id="CP014806">
    <property type="protein sequence ID" value="AMW99254.1"/>
    <property type="molecule type" value="Genomic_DNA"/>
</dbReference>
<feature type="domain" description="Nudix hydrolase" evidence="1">
    <location>
        <begin position="29"/>
        <end position="169"/>
    </location>
</feature>
<dbReference type="AlphaFoldDB" id="A0A143HC03"/>
<reference evidence="2 3" key="1">
    <citation type="journal article" date="2016" name="Genome Announc.">
        <title>Whole-Genome Sequence of Rummeliibacillus stabekisii Strain PP9 Isolated from Antarctic Soil.</title>
        <authorList>
            <person name="da Mota F.F."/>
            <person name="Vollu R.E."/>
            <person name="Jurelevicius D."/>
            <person name="Seldin L."/>
        </authorList>
    </citation>
    <scope>NUCLEOTIDE SEQUENCE [LARGE SCALE GENOMIC DNA]</scope>
    <source>
        <strain evidence="2 3">PP9</strain>
    </source>
</reference>
<dbReference type="Proteomes" id="UP000076021">
    <property type="component" value="Chromosome"/>
</dbReference>
<dbReference type="InterPro" id="IPR015797">
    <property type="entry name" value="NUDIX_hydrolase-like_dom_sf"/>
</dbReference>
<dbReference type="KEGG" id="rst:ATY39_07115"/>
<dbReference type="Gene3D" id="3.90.79.10">
    <property type="entry name" value="Nucleoside Triphosphate Pyrophosphohydrolase"/>
    <property type="match status" value="1"/>
</dbReference>
<dbReference type="RefSeq" id="WP_066787820.1">
    <property type="nucleotide sequence ID" value="NZ_CP014806.1"/>
</dbReference>
<dbReference type="STRING" id="241244.ATY39_07115"/>
<gene>
    <name evidence="2" type="ORF">ATY39_07115</name>
</gene>
<accession>A0A143HC03</accession>
<dbReference type="PANTHER" id="PTHR10885:SF0">
    <property type="entry name" value="ISOPENTENYL-DIPHOSPHATE DELTA-ISOMERASE"/>
    <property type="match status" value="1"/>
</dbReference>
<protein>
    <submittedName>
        <fullName evidence="2">NUDIX hydrolase</fullName>
    </submittedName>
</protein>
<keyword evidence="2" id="KW-0378">Hydrolase</keyword>
<dbReference type="GO" id="GO:0016787">
    <property type="term" value="F:hydrolase activity"/>
    <property type="evidence" value="ECO:0007669"/>
    <property type="project" value="UniProtKB-KW"/>
</dbReference>
<organism evidence="2 3">
    <name type="scientific">Rummeliibacillus stabekisii</name>
    <dbReference type="NCBI Taxonomy" id="241244"/>
    <lineage>
        <taxon>Bacteria</taxon>
        <taxon>Bacillati</taxon>
        <taxon>Bacillota</taxon>
        <taxon>Bacilli</taxon>
        <taxon>Bacillales</taxon>
        <taxon>Caryophanaceae</taxon>
        <taxon>Rummeliibacillus</taxon>
    </lineage>
</organism>
<evidence type="ECO:0000313" key="3">
    <source>
        <dbReference type="Proteomes" id="UP000076021"/>
    </source>
</evidence>
<keyword evidence="3" id="KW-1185">Reference proteome</keyword>
<dbReference type="SUPFAM" id="SSF55811">
    <property type="entry name" value="Nudix"/>
    <property type="match status" value="1"/>
</dbReference>
<evidence type="ECO:0000259" key="1">
    <source>
        <dbReference type="PROSITE" id="PS51462"/>
    </source>
</evidence>
<name>A0A143HC03_9BACL</name>